<dbReference type="EnsemblBacteria" id="CAI49711">
    <property type="protein sequence ID" value="CAI49711"/>
    <property type="gene ID" value="NP_3240A"/>
</dbReference>
<dbReference type="EnsemblBacteria" id="CAI50948">
    <property type="protein sequence ID" value="CAI50948"/>
    <property type="gene ID" value="NP_7064A"/>
</dbReference>
<dbReference type="HOGENOM" id="CLU_2784216_0_0_2"/>
<keyword evidence="2" id="KW-0614">Plasmid</keyword>
<keyword evidence="3" id="KW-1185">Reference proteome</keyword>
<dbReference type="RefSeq" id="WP_011323333.1">
    <property type="nucleotide sequence ID" value="NC_007426.1"/>
</dbReference>
<name>Q3ILS3_NATPD</name>
<dbReference type="STRING" id="348780.NP_3240A"/>
<geneLocation type="plasmid" evidence="2 3">
    <name>PL23</name>
</geneLocation>
<dbReference type="EMBL" id="CR936259">
    <property type="protein sequence ID" value="CAI50948.1"/>
    <property type="molecule type" value="Genomic_DNA"/>
</dbReference>
<dbReference type="Proteomes" id="UP000002698">
    <property type="component" value="Chromosome"/>
</dbReference>
<dbReference type="AlphaFoldDB" id="Q3ILS3"/>
<sequence length="68" mass="7443">MASNRTVETHIHYTVDSEGRPQRAYHSISEARAAVESDDYWHSNEVDYVPDVPLIEAGSDSKLPGGGA</sequence>
<protein>
    <submittedName>
        <fullName evidence="2">Uncharacterized protein</fullName>
    </submittedName>
</protein>
<dbReference type="GeneID" id="3703491"/>
<gene>
    <name evidence="1" type="ordered locus">NP_3240A</name>
    <name evidence="2" type="ordered locus">NP_7064A</name>
</gene>
<reference evidence="2 3" key="1">
    <citation type="journal article" date="2005" name="Genome Res.">
        <title>Living with two extremes: conclusions from the genome sequence of Natronomonas pharaonis.</title>
        <authorList>
            <person name="Falb M."/>
            <person name="Pfeiffer F."/>
            <person name="Palm P."/>
            <person name="Rodewald K."/>
            <person name="Hickmann V."/>
            <person name="Tittor J."/>
            <person name="Oesterhelt D."/>
        </authorList>
    </citation>
    <scope>NUCLEOTIDE SEQUENCE [LARGE SCALE GENOMIC DNA]</scope>
    <source>
        <strain evidence="3">ATCC 35678 / DSM 2160 / CIP 103997 / JCM 8858 / NBRC 14720 / NCIMB 2260 / Gabara</strain>
        <strain evidence="2">Gabara</strain>
        <plasmid evidence="2">PL23</plasmid>
    </source>
</reference>
<evidence type="ECO:0000313" key="1">
    <source>
        <dbReference type="EMBL" id="CAI49711.1"/>
    </source>
</evidence>
<evidence type="ECO:0000313" key="3">
    <source>
        <dbReference type="Proteomes" id="UP000002698"/>
    </source>
</evidence>
<accession>Q3ILS3</accession>
<organism evidence="2 3">
    <name type="scientific">Natronomonas pharaonis (strain ATCC 35678 / DSM 2160 / CIP 103997 / JCM 8858 / NBRC 14720 / NCIMB 2260 / Gabara)</name>
    <name type="common">Halobacterium pharaonis</name>
    <dbReference type="NCBI Taxonomy" id="348780"/>
    <lineage>
        <taxon>Archaea</taxon>
        <taxon>Methanobacteriati</taxon>
        <taxon>Methanobacteriota</taxon>
        <taxon>Stenosarchaea group</taxon>
        <taxon>Halobacteria</taxon>
        <taxon>Halobacteriales</taxon>
        <taxon>Natronomonadaceae</taxon>
        <taxon>Natronomonas</taxon>
    </lineage>
</organism>
<evidence type="ECO:0000313" key="2">
    <source>
        <dbReference type="EMBL" id="CAI50948.1"/>
    </source>
</evidence>
<dbReference type="KEGG" id="nph:NP_3240A"/>
<dbReference type="Proteomes" id="UP000002698">
    <property type="component" value="Plasmid PL23"/>
</dbReference>
<dbReference type="EMBL" id="CR936257">
    <property type="protein sequence ID" value="CAI49711.1"/>
    <property type="molecule type" value="Genomic_DNA"/>
</dbReference>
<dbReference type="KEGG" id="nph:NP_7064A"/>
<proteinExistence type="predicted"/>